<dbReference type="GeneID" id="19237467"/>
<proteinExistence type="predicted"/>
<accession>U1GGI6</accession>
<dbReference type="RefSeq" id="XP_007803510.1">
    <property type="nucleotide sequence ID" value="XM_007805319.1"/>
</dbReference>
<sequence>MCIITICKIFRCWHLEPIFHVERCSKAILTHIHYCNRECTPPVLVELEPSRPDSISNSGSNSNSSSASHRAITPNSVSHPNSLSLPTHPSSTTPIPILDSTHNPSRDPLNEPYISLFRSLPHFIQSFSPDPDIDPRPQIYTSPYHDPRNNLSSSTSSSFTHLISPDWLLDIDSCDAFGSDQRSSHSRAGRPVGAQRPTMNVSSRTRGWIWRYWI</sequence>
<protein>
    <submittedName>
        <fullName evidence="2">Uncharacterized protein</fullName>
    </submittedName>
</protein>
<dbReference type="OrthoDB" id="10499710at2759"/>
<evidence type="ECO:0000256" key="1">
    <source>
        <dbReference type="SAM" id="MobiDB-lite"/>
    </source>
</evidence>
<name>U1GGI6_ENDPU</name>
<evidence type="ECO:0000313" key="2">
    <source>
        <dbReference type="EMBL" id="ERF70891.1"/>
    </source>
</evidence>
<reference evidence="3" key="1">
    <citation type="journal article" date="2014" name="BMC Genomics">
        <title>Genome characteristics reveal the impact of lichenization on lichen-forming fungus Endocarpon pusillum Hedwig (Verrucariales, Ascomycota).</title>
        <authorList>
            <person name="Wang Y.-Y."/>
            <person name="Liu B."/>
            <person name="Zhang X.-Y."/>
            <person name="Zhou Q.-M."/>
            <person name="Zhang T."/>
            <person name="Li H."/>
            <person name="Yu Y.-F."/>
            <person name="Zhang X.-L."/>
            <person name="Hao X.-Y."/>
            <person name="Wang M."/>
            <person name="Wang L."/>
            <person name="Wei J.-C."/>
        </authorList>
    </citation>
    <scope>NUCLEOTIDE SEQUENCE [LARGE SCALE GENOMIC DNA]</scope>
    <source>
        <strain evidence="3">Z07020 / HMAS-L-300199</strain>
    </source>
</reference>
<dbReference type="HOGENOM" id="CLU_1288892_0_0_1"/>
<organism evidence="2 3">
    <name type="scientific">Endocarpon pusillum (strain Z07020 / HMAS-L-300199)</name>
    <name type="common">Lichen-forming fungus</name>
    <dbReference type="NCBI Taxonomy" id="1263415"/>
    <lineage>
        <taxon>Eukaryota</taxon>
        <taxon>Fungi</taxon>
        <taxon>Dikarya</taxon>
        <taxon>Ascomycota</taxon>
        <taxon>Pezizomycotina</taxon>
        <taxon>Eurotiomycetes</taxon>
        <taxon>Chaetothyriomycetidae</taxon>
        <taxon>Verrucariales</taxon>
        <taxon>Verrucariaceae</taxon>
        <taxon>Endocarpon</taxon>
    </lineage>
</organism>
<feature type="region of interest" description="Disordered" evidence="1">
    <location>
        <begin position="179"/>
        <end position="198"/>
    </location>
</feature>
<gene>
    <name evidence="2" type="ORF">EPUS_02413</name>
</gene>
<keyword evidence="3" id="KW-1185">Reference proteome</keyword>
<dbReference type="EMBL" id="KE721278">
    <property type="protein sequence ID" value="ERF70891.1"/>
    <property type="molecule type" value="Genomic_DNA"/>
</dbReference>
<feature type="compositionally biased region" description="Low complexity" evidence="1">
    <location>
        <begin position="54"/>
        <end position="68"/>
    </location>
</feature>
<dbReference type="AlphaFoldDB" id="U1GGI6"/>
<feature type="region of interest" description="Disordered" evidence="1">
    <location>
        <begin position="50"/>
        <end position="104"/>
    </location>
</feature>
<evidence type="ECO:0000313" key="3">
    <source>
        <dbReference type="Proteomes" id="UP000019373"/>
    </source>
</evidence>
<dbReference type="Proteomes" id="UP000019373">
    <property type="component" value="Unassembled WGS sequence"/>
</dbReference>
<feature type="compositionally biased region" description="Low complexity" evidence="1">
    <location>
        <begin position="78"/>
        <end position="98"/>
    </location>
</feature>